<feature type="transmembrane region" description="Helical" evidence="1">
    <location>
        <begin position="77"/>
        <end position="97"/>
    </location>
</feature>
<reference evidence="2 3" key="1">
    <citation type="submission" date="2019-11" db="EMBL/GenBank/DDBJ databases">
        <title>Genome analysis of Rhizobacterium cereale a novel genus and species isolated from maize roots in North Spain.</title>
        <authorList>
            <person name="Menendez E."/>
            <person name="Flores-Felix J.D."/>
            <person name="Ramirez-Bahena M.-H."/>
            <person name="Igual J.M."/>
            <person name="Garcia-Fraile P."/>
            <person name="Peix A."/>
            <person name="Velazquez E."/>
        </authorList>
    </citation>
    <scope>NUCLEOTIDE SEQUENCE [LARGE SCALE GENOMIC DNA]</scope>
    <source>
        <strain evidence="2 3">RZME27</strain>
    </source>
</reference>
<feature type="transmembrane region" description="Helical" evidence="1">
    <location>
        <begin position="46"/>
        <end position="65"/>
    </location>
</feature>
<dbReference type="AlphaFoldDB" id="A0A6A8AAM1"/>
<dbReference type="EMBL" id="WIXI01000047">
    <property type="protein sequence ID" value="MQY48305.1"/>
    <property type="molecule type" value="Genomic_DNA"/>
</dbReference>
<keyword evidence="1" id="KW-0472">Membrane</keyword>
<keyword evidence="1" id="KW-0812">Transmembrane</keyword>
<evidence type="ECO:0000313" key="3">
    <source>
        <dbReference type="Proteomes" id="UP000435138"/>
    </source>
</evidence>
<sequence>MTWKTRLIVFYLTAIGLYQGQLVTIRLDALGLVSRGGDDVVHYVRLLLVSSVALTLMACAALALIPRRRLAAWGIRVLFGSMVGLYLAHPLYALLIWQVSGPRMVDDGATVLLCLLQWTLWECWGRRFFGFSDSATPDR</sequence>
<dbReference type="RefSeq" id="WP_153356443.1">
    <property type="nucleotide sequence ID" value="NZ_JAYKOO010000005.1"/>
</dbReference>
<proteinExistence type="predicted"/>
<protein>
    <submittedName>
        <fullName evidence="2">Uncharacterized protein</fullName>
    </submittedName>
</protein>
<dbReference type="Proteomes" id="UP000435138">
    <property type="component" value="Unassembled WGS sequence"/>
</dbReference>
<gene>
    <name evidence="2" type="ORF">GAO09_19925</name>
</gene>
<evidence type="ECO:0000313" key="2">
    <source>
        <dbReference type="EMBL" id="MQY48305.1"/>
    </source>
</evidence>
<keyword evidence="1" id="KW-1133">Transmembrane helix</keyword>
<comment type="caution">
    <text evidence="2">The sequence shown here is derived from an EMBL/GenBank/DDBJ whole genome shotgun (WGS) entry which is preliminary data.</text>
</comment>
<name>A0A6A8AAM1_9HYPH</name>
<organism evidence="2 3">
    <name type="scientific">Endobacterium cereale</name>
    <dbReference type="NCBI Taxonomy" id="2663029"/>
    <lineage>
        <taxon>Bacteria</taxon>
        <taxon>Pseudomonadati</taxon>
        <taxon>Pseudomonadota</taxon>
        <taxon>Alphaproteobacteria</taxon>
        <taxon>Hyphomicrobiales</taxon>
        <taxon>Rhizobiaceae</taxon>
        <taxon>Endobacterium</taxon>
    </lineage>
</organism>
<evidence type="ECO:0000256" key="1">
    <source>
        <dbReference type="SAM" id="Phobius"/>
    </source>
</evidence>
<accession>A0A6A8AAM1</accession>
<keyword evidence="3" id="KW-1185">Reference proteome</keyword>